<dbReference type="InterPro" id="IPR035490">
    <property type="entry name" value="GlmS/FrlB_SIS"/>
</dbReference>
<comment type="caution">
    <text evidence="3">The sequence shown here is derived from an EMBL/GenBank/DDBJ whole genome shotgun (WGS) entry which is preliminary data.</text>
</comment>
<evidence type="ECO:0000259" key="2">
    <source>
        <dbReference type="PROSITE" id="PS51464"/>
    </source>
</evidence>
<reference evidence="3" key="1">
    <citation type="journal article" date="2014" name="Int. J. Syst. Evol. Microbiol.">
        <title>Complete genome sequence of Corynebacterium casei LMG S-19264T (=DSM 44701T), isolated from a smear-ripened cheese.</title>
        <authorList>
            <consortium name="US DOE Joint Genome Institute (JGI-PGF)"/>
            <person name="Walter F."/>
            <person name="Albersmeier A."/>
            <person name="Kalinowski J."/>
            <person name="Ruckert C."/>
        </authorList>
    </citation>
    <scope>NUCLEOTIDE SEQUENCE</scope>
    <source>
        <strain evidence="3">KCTC 32437</strain>
    </source>
</reference>
<keyword evidence="4" id="KW-1185">Reference proteome</keyword>
<dbReference type="AlphaFoldDB" id="A0A918SFD1"/>
<name>A0A918SFD1_9HYPH</name>
<protein>
    <recommendedName>
        <fullName evidence="2">SIS domain-containing protein</fullName>
    </recommendedName>
</protein>
<dbReference type="PANTHER" id="PTHR10937">
    <property type="entry name" value="GLUCOSAMINE--FRUCTOSE-6-PHOSPHATE AMINOTRANSFERASE, ISOMERIZING"/>
    <property type="match status" value="1"/>
</dbReference>
<dbReference type="GO" id="GO:0004360">
    <property type="term" value="F:glutamine-fructose-6-phosphate transaminase (isomerizing) activity"/>
    <property type="evidence" value="ECO:0007669"/>
    <property type="project" value="TreeGrafter"/>
</dbReference>
<dbReference type="Gene3D" id="3.40.50.10490">
    <property type="entry name" value="Glucose-6-phosphate isomerase like protein, domain 1"/>
    <property type="match status" value="2"/>
</dbReference>
<dbReference type="EMBL" id="BMZE01000004">
    <property type="protein sequence ID" value="GHA35842.1"/>
    <property type="molecule type" value="Genomic_DNA"/>
</dbReference>
<dbReference type="GO" id="GO:0097367">
    <property type="term" value="F:carbohydrate derivative binding"/>
    <property type="evidence" value="ECO:0007669"/>
    <property type="project" value="InterPro"/>
</dbReference>
<dbReference type="GO" id="GO:0006002">
    <property type="term" value="P:fructose 6-phosphate metabolic process"/>
    <property type="evidence" value="ECO:0007669"/>
    <property type="project" value="TreeGrafter"/>
</dbReference>
<evidence type="ECO:0000313" key="4">
    <source>
        <dbReference type="Proteomes" id="UP000646579"/>
    </source>
</evidence>
<accession>A0A918SFD1</accession>
<feature type="domain" description="SIS" evidence="2">
    <location>
        <begin position="18"/>
        <end position="172"/>
    </location>
</feature>
<dbReference type="GO" id="GO:0006487">
    <property type="term" value="P:protein N-linked glycosylation"/>
    <property type="evidence" value="ECO:0007669"/>
    <property type="project" value="TreeGrafter"/>
</dbReference>
<sequence length="344" mass="35945">MPHDNAFIRYIHSQPKIVAECLAAGRQAFPVWDQKPLQRIALVGSGSSLNALMCIAPSLSTGRDIALLNPLDFMDRVERKAGYDLVVVLSQSGKSATSIAAAQAAVDAGFNTIVLTADGNAPISDVGAKLVPMPIGDEAIGPKTVGYTGSVATLIALVEAMGAPAVISPEDVEAALQATLDSAGAAVDEAASALEDVDHLMFASRGRHLGTATEAALKIAETTGVPAAAYPTEELLHGRLHMMSKKSCAILLADTPIDLEMAEQTRTALESYDLSCWVVDLTASGKGHGPALSSTTLSAPMDLLSAIVPFQLLANAMAVKRGLDPSAMPYPDMSQRLSIKRMSR</sequence>
<dbReference type="CDD" id="cd05009">
    <property type="entry name" value="SIS_GlmS_GlmD_2"/>
    <property type="match status" value="1"/>
</dbReference>
<dbReference type="SUPFAM" id="SSF53697">
    <property type="entry name" value="SIS domain"/>
    <property type="match status" value="1"/>
</dbReference>
<dbReference type="PROSITE" id="PS51464">
    <property type="entry name" value="SIS"/>
    <property type="match status" value="2"/>
</dbReference>
<dbReference type="PANTHER" id="PTHR10937:SF17">
    <property type="entry name" value="GLUCOSAMINE-FRUCTOSE-6-PHOSPHATE AMINOTRANSFERASE"/>
    <property type="match status" value="1"/>
</dbReference>
<dbReference type="Pfam" id="PF01380">
    <property type="entry name" value="SIS"/>
    <property type="match status" value="1"/>
</dbReference>
<keyword evidence="1" id="KW-0032">Aminotransferase</keyword>
<dbReference type="GO" id="GO:0006047">
    <property type="term" value="P:UDP-N-acetylglucosamine metabolic process"/>
    <property type="evidence" value="ECO:0007669"/>
    <property type="project" value="TreeGrafter"/>
</dbReference>
<reference evidence="3" key="2">
    <citation type="submission" date="2020-09" db="EMBL/GenBank/DDBJ databases">
        <authorList>
            <person name="Sun Q."/>
            <person name="Kim S."/>
        </authorList>
    </citation>
    <scope>NUCLEOTIDE SEQUENCE</scope>
    <source>
        <strain evidence="3">KCTC 32437</strain>
    </source>
</reference>
<organism evidence="3 4">
    <name type="scientific">Devosia pacifica</name>
    <dbReference type="NCBI Taxonomy" id="1335967"/>
    <lineage>
        <taxon>Bacteria</taxon>
        <taxon>Pseudomonadati</taxon>
        <taxon>Pseudomonadota</taxon>
        <taxon>Alphaproteobacteria</taxon>
        <taxon>Hyphomicrobiales</taxon>
        <taxon>Devosiaceae</taxon>
        <taxon>Devosia</taxon>
    </lineage>
</organism>
<evidence type="ECO:0000256" key="1">
    <source>
        <dbReference type="ARBA" id="ARBA00022576"/>
    </source>
</evidence>
<gene>
    <name evidence="3" type="ORF">GCM10007989_34830</name>
</gene>
<dbReference type="Proteomes" id="UP000646579">
    <property type="component" value="Unassembled WGS sequence"/>
</dbReference>
<keyword evidence="1" id="KW-0808">Transferase</keyword>
<feature type="domain" description="SIS" evidence="2">
    <location>
        <begin position="190"/>
        <end position="328"/>
    </location>
</feature>
<dbReference type="InterPro" id="IPR046348">
    <property type="entry name" value="SIS_dom_sf"/>
</dbReference>
<dbReference type="InterPro" id="IPR001347">
    <property type="entry name" value="SIS_dom"/>
</dbReference>
<evidence type="ECO:0000313" key="3">
    <source>
        <dbReference type="EMBL" id="GHA35842.1"/>
    </source>
</evidence>
<proteinExistence type="predicted"/>